<evidence type="ECO:0008006" key="2">
    <source>
        <dbReference type="Google" id="ProtNLM"/>
    </source>
</evidence>
<dbReference type="EMBL" id="UINC01041890">
    <property type="protein sequence ID" value="SVB43773.1"/>
    <property type="molecule type" value="Genomic_DNA"/>
</dbReference>
<evidence type="ECO:0000313" key="1">
    <source>
        <dbReference type="EMBL" id="SVB43773.1"/>
    </source>
</evidence>
<dbReference type="Gene3D" id="3.90.1140.10">
    <property type="entry name" value="Cyclic phosphodiesterase"/>
    <property type="match status" value="1"/>
</dbReference>
<dbReference type="GO" id="GO:0004113">
    <property type="term" value="F:2',3'-cyclic-nucleotide 3'-phosphodiesterase activity"/>
    <property type="evidence" value="ECO:0007669"/>
    <property type="project" value="TreeGrafter"/>
</dbReference>
<dbReference type="SUPFAM" id="SSF55144">
    <property type="entry name" value="LigT-like"/>
    <property type="match status" value="1"/>
</dbReference>
<proteinExistence type="predicted"/>
<protein>
    <recommendedName>
        <fullName evidence="2">Cyclic phosphodiesterase-like protein</fullName>
    </recommendedName>
</protein>
<gene>
    <name evidence="1" type="ORF">METZ01_LOCUS196627</name>
</gene>
<reference evidence="1" key="1">
    <citation type="submission" date="2018-05" db="EMBL/GenBank/DDBJ databases">
        <authorList>
            <person name="Lanie J.A."/>
            <person name="Ng W.-L."/>
            <person name="Kazmierczak K.M."/>
            <person name="Andrzejewski T.M."/>
            <person name="Davidsen T.M."/>
            <person name="Wayne K.J."/>
            <person name="Tettelin H."/>
            <person name="Glass J.I."/>
            <person name="Rusch D."/>
            <person name="Podicherti R."/>
            <person name="Tsui H.-C.T."/>
            <person name="Winkler M.E."/>
        </authorList>
    </citation>
    <scope>NUCLEOTIDE SEQUENCE</scope>
</reference>
<dbReference type="InterPro" id="IPR009097">
    <property type="entry name" value="Cyclic_Pdiesterase"/>
</dbReference>
<dbReference type="Pfam" id="PF07823">
    <property type="entry name" value="CPDase"/>
    <property type="match status" value="1"/>
</dbReference>
<sequence length="166" mass="19115">MSFSVWLIPEEKHSGQFQELINRLAQENNSPTFVPHCTLVGKIMLDSKFSFDDIKTFCNEISSVSLNVSKLMSEKTLFKSLFIQLIKDKFIVDLQKKIANIFIKRGPYHFDPHLSLMYKIVPSEKQKKIIAGILLPDHINFNRISIVNTGGIVDEWNSIFNQKLSK</sequence>
<dbReference type="AlphaFoldDB" id="A0A382E1G0"/>
<organism evidence="1">
    <name type="scientific">marine metagenome</name>
    <dbReference type="NCBI Taxonomy" id="408172"/>
    <lineage>
        <taxon>unclassified sequences</taxon>
        <taxon>metagenomes</taxon>
        <taxon>ecological metagenomes</taxon>
    </lineage>
</organism>
<name>A0A382E1G0_9ZZZZ</name>
<dbReference type="GO" id="GO:0009187">
    <property type="term" value="P:cyclic nucleotide metabolic process"/>
    <property type="evidence" value="ECO:0007669"/>
    <property type="project" value="TreeGrafter"/>
</dbReference>
<dbReference type="PANTHER" id="PTHR28141">
    <property type="entry name" value="2',3'-CYCLIC-NUCLEOTIDE 3'-PHOSPHODIESTERASE"/>
    <property type="match status" value="1"/>
</dbReference>
<accession>A0A382E1G0</accession>
<dbReference type="PANTHER" id="PTHR28141:SF1">
    <property type="entry name" value="2',3'-CYCLIC-NUCLEOTIDE 3'-PHOSPHODIESTERASE"/>
    <property type="match status" value="1"/>
</dbReference>
<dbReference type="InterPro" id="IPR012386">
    <property type="entry name" value="Cyclic-nucl_3Pdiesterase"/>
</dbReference>